<dbReference type="SUPFAM" id="SSF46565">
    <property type="entry name" value="Chaperone J-domain"/>
    <property type="match status" value="1"/>
</dbReference>
<proteinExistence type="predicted"/>
<comment type="caution">
    <text evidence="4">The sequence shown here is derived from an EMBL/GenBank/DDBJ whole genome shotgun (WGS) entry which is preliminary data.</text>
</comment>
<feature type="compositionally biased region" description="Low complexity" evidence="1">
    <location>
        <begin position="201"/>
        <end position="211"/>
    </location>
</feature>
<feature type="transmembrane region" description="Helical" evidence="2">
    <location>
        <begin position="12"/>
        <end position="38"/>
    </location>
</feature>
<evidence type="ECO:0000259" key="3">
    <source>
        <dbReference type="PROSITE" id="PS50076"/>
    </source>
</evidence>
<dbReference type="SMART" id="SM00271">
    <property type="entry name" value="DnaJ"/>
    <property type="match status" value="1"/>
</dbReference>
<dbReference type="PANTHER" id="PTHR44240:SF10">
    <property type="entry name" value="J DOMAIN-CONTAINING PROTEIN"/>
    <property type="match status" value="1"/>
</dbReference>
<evidence type="ECO:0000256" key="2">
    <source>
        <dbReference type="SAM" id="Phobius"/>
    </source>
</evidence>
<feature type="compositionally biased region" description="Basic and acidic residues" evidence="1">
    <location>
        <begin position="131"/>
        <end position="160"/>
    </location>
</feature>
<dbReference type="InterPro" id="IPR052276">
    <property type="entry name" value="Diphthamide-biosynth_chaperone"/>
</dbReference>
<feature type="region of interest" description="Disordered" evidence="1">
    <location>
        <begin position="127"/>
        <end position="211"/>
    </location>
</feature>
<dbReference type="AlphaFoldDB" id="A0AAJ4R9N4"/>
<evidence type="ECO:0000256" key="1">
    <source>
        <dbReference type="SAM" id="MobiDB-lite"/>
    </source>
</evidence>
<dbReference type="PRINTS" id="PR00625">
    <property type="entry name" value="JDOMAIN"/>
</dbReference>
<dbReference type="InterPro" id="IPR001623">
    <property type="entry name" value="DnaJ_domain"/>
</dbReference>
<keyword evidence="5" id="KW-1185">Reference proteome</keyword>
<dbReference type="RefSeq" id="WP_123124223.1">
    <property type="nucleotide sequence ID" value="NZ_QKNW01000001.1"/>
</dbReference>
<protein>
    <submittedName>
        <fullName evidence="4">J domain-containing protein</fullName>
    </submittedName>
</protein>
<gene>
    <name evidence="4" type="ORF">Nmn1133_08600</name>
</gene>
<keyword evidence="2" id="KW-1133">Transmembrane helix</keyword>
<sequence>MLADIVAATPEWVRLGLAAGGVATVAIAGIFIAGVRLFPTEPRQSDRQFDGDGRRRSEIRAYLDSIGERYVEDHAVAEESVAFYLPARDVAITFDPRTFYRLGETQTHPVLVEYEMPSVNLGYRLPFVTPEPERDRDRREQYQREMAESAGDHRPTRDAYETLGVPATASETEIRTAYRNRVKEVHPDHGGDEESFRRVQEAYATATQQTA</sequence>
<keyword evidence="2" id="KW-0472">Membrane</keyword>
<dbReference type="CDD" id="cd06257">
    <property type="entry name" value="DnaJ"/>
    <property type="match status" value="1"/>
</dbReference>
<evidence type="ECO:0000313" key="5">
    <source>
        <dbReference type="Proteomes" id="UP000270581"/>
    </source>
</evidence>
<evidence type="ECO:0000313" key="4">
    <source>
        <dbReference type="EMBL" id="RNJ26726.1"/>
    </source>
</evidence>
<dbReference type="Proteomes" id="UP000270581">
    <property type="component" value="Unassembled WGS sequence"/>
</dbReference>
<dbReference type="Pfam" id="PF00226">
    <property type="entry name" value="DnaJ"/>
    <property type="match status" value="1"/>
</dbReference>
<keyword evidence="2" id="KW-0812">Transmembrane</keyword>
<dbReference type="InterPro" id="IPR036869">
    <property type="entry name" value="J_dom_sf"/>
</dbReference>
<dbReference type="Gene3D" id="1.10.287.110">
    <property type="entry name" value="DnaJ domain"/>
    <property type="match status" value="1"/>
</dbReference>
<dbReference type="EMBL" id="RJJC01000001">
    <property type="protein sequence ID" value="RNJ26726.1"/>
    <property type="molecule type" value="Genomic_DNA"/>
</dbReference>
<name>A0AAJ4R9N4_9EURY</name>
<dbReference type="PROSITE" id="PS50076">
    <property type="entry name" value="DNAJ_2"/>
    <property type="match status" value="1"/>
</dbReference>
<dbReference type="PANTHER" id="PTHR44240">
    <property type="entry name" value="DNAJ DOMAIN (PROKARYOTIC HEAT SHOCK PROTEIN)-RELATED"/>
    <property type="match status" value="1"/>
</dbReference>
<feature type="compositionally biased region" description="Basic and acidic residues" evidence="1">
    <location>
        <begin position="172"/>
        <end position="200"/>
    </location>
</feature>
<feature type="domain" description="J" evidence="3">
    <location>
        <begin position="158"/>
        <end position="211"/>
    </location>
</feature>
<reference evidence="4 5" key="1">
    <citation type="submission" date="2018-11" db="EMBL/GenBank/DDBJ databases">
        <title>Genome sequences of Natronomonas sp. CBA1133.</title>
        <authorList>
            <person name="Roh S.W."/>
            <person name="Cha I.-T."/>
        </authorList>
    </citation>
    <scope>NUCLEOTIDE SEQUENCE [LARGE SCALE GENOMIC DNA]</scope>
    <source>
        <strain evidence="4 5">CBA1133</strain>
    </source>
</reference>
<organism evidence="4 5">
    <name type="scientific">Halosegnis longus</name>
    <dbReference type="NCBI Taxonomy" id="2216012"/>
    <lineage>
        <taxon>Archaea</taxon>
        <taxon>Methanobacteriati</taxon>
        <taxon>Methanobacteriota</taxon>
        <taxon>Stenosarchaea group</taxon>
        <taxon>Halobacteria</taxon>
        <taxon>Halobacteriales</taxon>
        <taxon>Natronomonadaceae</taxon>
        <taxon>Halosegnis</taxon>
    </lineage>
</organism>
<accession>A0AAJ4R9N4</accession>